<name>A0A936F3U1_9BACT</name>
<sequence length="301" mass="32575">MTALRRWIPLFLVGSALLAQAPPPPPPPPAPPEPPAPVIGVDVPSSSRTEQRMEKLAMGSKLWVKNRNGGIRVTGWDKDEVALTAQIRDSAKRKVELVLQRKGSDLDIEAVFQQPSWSFGVYISPRCEMTLMVPRKLQGHFRTTNGTVAVENLDGYARCEATNGSILVTHLRGEVHVDTTNGPIEARSLAARLKGSTTNGRIILEDVDGGVRLETTNGSIRARNLDGWGEGIHLESTNGSIEVELGKATGDLHAENSNGSLEVKVSGAQVIEQTKHSAHLKVPGRSQTIRLETTNGSIRVK</sequence>
<evidence type="ECO:0000256" key="1">
    <source>
        <dbReference type="SAM" id="MobiDB-lite"/>
    </source>
</evidence>
<keyword evidence="2" id="KW-0732">Signal</keyword>
<feature type="compositionally biased region" description="Pro residues" evidence="1">
    <location>
        <begin position="21"/>
        <end position="37"/>
    </location>
</feature>
<dbReference type="PANTHER" id="PTHR34094">
    <property type="match status" value="1"/>
</dbReference>
<organism evidence="4 5">
    <name type="scientific">Candidatus Geothrix odensensis</name>
    <dbReference type="NCBI Taxonomy" id="2954440"/>
    <lineage>
        <taxon>Bacteria</taxon>
        <taxon>Pseudomonadati</taxon>
        <taxon>Acidobacteriota</taxon>
        <taxon>Holophagae</taxon>
        <taxon>Holophagales</taxon>
        <taxon>Holophagaceae</taxon>
        <taxon>Geothrix</taxon>
    </lineage>
</organism>
<dbReference type="PANTHER" id="PTHR34094:SF1">
    <property type="entry name" value="PROTEIN FAM185A"/>
    <property type="match status" value="1"/>
</dbReference>
<accession>A0A936F3U1</accession>
<feature type="signal peptide" evidence="2">
    <location>
        <begin position="1"/>
        <end position="21"/>
    </location>
</feature>
<dbReference type="Pfam" id="PF13349">
    <property type="entry name" value="DUF4097"/>
    <property type="match status" value="1"/>
</dbReference>
<protein>
    <submittedName>
        <fullName evidence="4">DUF4097 family beta strand repeat protein</fullName>
    </submittedName>
</protein>
<evidence type="ECO:0000313" key="4">
    <source>
        <dbReference type="EMBL" id="MBK8573614.1"/>
    </source>
</evidence>
<feature type="region of interest" description="Disordered" evidence="1">
    <location>
        <begin position="21"/>
        <end position="46"/>
    </location>
</feature>
<dbReference type="InterPro" id="IPR025164">
    <property type="entry name" value="Toastrack_DUF4097"/>
</dbReference>
<gene>
    <name evidence="4" type="ORF">IPN91_13520</name>
</gene>
<dbReference type="Proteomes" id="UP000709959">
    <property type="component" value="Unassembled WGS sequence"/>
</dbReference>
<evidence type="ECO:0000313" key="5">
    <source>
        <dbReference type="Proteomes" id="UP000709959"/>
    </source>
</evidence>
<feature type="domain" description="DUF4097" evidence="3">
    <location>
        <begin position="72"/>
        <end position="300"/>
    </location>
</feature>
<feature type="chain" id="PRO_5037182878" evidence="2">
    <location>
        <begin position="22"/>
        <end position="301"/>
    </location>
</feature>
<dbReference type="AlphaFoldDB" id="A0A936F3U1"/>
<dbReference type="EMBL" id="JADKCH010000024">
    <property type="protein sequence ID" value="MBK8573614.1"/>
    <property type="molecule type" value="Genomic_DNA"/>
</dbReference>
<evidence type="ECO:0000259" key="3">
    <source>
        <dbReference type="Pfam" id="PF13349"/>
    </source>
</evidence>
<reference evidence="4 5" key="1">
    <citation type="submission" date="2020-10" db="EMBL/GenBank/DDBJ databases">
        <title>Connecting structure to function with the recovery of over 1000 high-quality activated sludge metagenome-assembled genomes encoding full-length rRNA genes using long-read sequencing.</title>
        <authorList>
            <person name="Singleton C.M."/>
            <person name="Petriglieri F."/>
            <person name="Kristensen J.M."/>
            <person name="Kirkegaard R.H."/>
            <person name="Michaelsen T.Y."/>
            <person name="Andersen M.H."/>
            <person name="Karst S.M."/>
            <person name="Dueholm M.S."/>
            <person name="Nielsen P.H."/>
            <person name="Albertsen M."/>
        </authorList>
    </citation>
    <scope>NUCLEOTIDE SEQUENCE [LARGE SCALE GENOMIC DNA]</scope>
    <source>
        <strain evidence="4">OdNE_18-Q3-R46-58_MAXAC.008</strain>
    </source>
</reference>
<comment type="caution">
    <text evidence="4">The sequence shown here is derived from an EMBL/GenBank/DDBJ whole genome shotgun (WGS) entry which is preliminary data.</text>
</comment>
<proteinExistence type="predicted"/>
<evidence type="ECO:0000256" key="2">
    <source>
        <dbReference type="SAM" id="SignalP"/>
    </source>
</evidence>